<sequence length="422" mass="45300">MSTTTRHPLAEAVARVHSALDQVAETPTWSLSQSGTADLLTDLARAQSRFAELQARVLAHADTVAVQERSAAPSVAVWLANATITTKRDAVRQTRFAAALSRYDVLRGALGAGDLNLEQAQVVARALDELPDDLDAGVLAQAEAALVGLARVHDAKALRVLGRRILDVVAPEVGEAWEAEKLAEEEREADRTASFRMRDQGDGRTRGSFTIPTLAAEMLQKVLIAYASPRRDDRSGADAADAADAGDTEQVRKPSRSRWGRAFVELVERLDPRDLPRSGGVNAAVVVTMTTATLGGALAAATLDTGSRISAGTARRLACQAGLLPAVLGGDSEILDLGRTRRFFSGPQRIAMTVRDGGCTALGCDAPAGMCDAHHEDLWSHDGLTDLGRGRLLCGHHHRRAHDPAYETRVVERNQVEFHRRT</sequence>
<keyword evidence="4" id="KW-1185">Reference proteome</keyword>
<feature type="domain" description="DUF222" evidence="2">
    <location>
        <begin position="39"/>
        <end position="356"/>
    </location>
</feature>
<organism evidence="3 4">
    <name type="scientific">Nocardioides marinisabuli</name>
    <dbReference type="NCBI Taxonomy" id="419476"/>
    <lineage>
        <taxon>Bacteria</taxon>
        <taxon>Bacillati</taxon>
        <taxon>Actinomycetota</taxon>
        <taxon>Actinomycetes</taxon>
        <taxon>Propionibacteriales</taxon>
        <taxon>Nocardioidaceae</taxon>
        <taxon>Nocardioides</taxon>
    </lineage>
</organism>
<dbReference type="InterPro" id="IPR003870">
    <property type="entry name" value="DUF222"/>
</dbReference>
<feature type="region of interest" description="Disordered" evidence="1">
    <location>
        <begin position="232"/>
        <end position="254"/>
    </location>
</feature>
<dbReference type="RefSeq" id="WP_179616529.1">
    <property type="nucleotide sequence ID" value="NZ_CP059163.1"/>
</dbReference>
<gene>
    <name evidence="3" type="ORF">BKA08_003248</name>
</gene>
<dbReference type="EMBL" id="JACCBE010000001">
    <property type="protein sequence ID" value="NYD59010.1"/>
    <property type="molecule type" value="Genomic_DNA"/>
</dbReference>
<accession>A0A7Y9F3N3</accession>
<dbReference type="InterPro" id="IPR003615">
    <property type="entry name" value="HNH_nuc"/>
</dbReference>
<dbReference type="AlphaFoldDB" id="A0A7Y9F3N3"/>
<evidence type="ECO:0000259" key="2">
    <source>
        <dbReference type="Pfam" id="PF02720"/>
    </source>
</evidence>
<proteinExistence type="predicted"/>
<feature type="region of interest" description="Disordered" evidence="1">
    <location>
        <begin position="181"/>
        <end position="207"/>
    </location>
</feature>
<dbReference type="CDD" id="cd00085">
    <property type="entry name" value="HNHc"/>
    <property type="match status" value="1"/>
</dbReference>
<feature type="compositionally biased region" description="Basic and acidic residues" evidence="1">
    <location>
        <begin position="181"/>
        <end position="205"/>
    </location>
</feature>
<evidence type="ECO:0000256" key="1">
    <source>
        <dbReference type="SAM" id="MobiDB-lite"/>
    </source>
</evidence>
<dbReference type="Pfam" id="PF02720">
    <property type="entry name" value="DUF222"/>
    <property type="match status" value="1"/>
</dbReference>
<name>A0A7Y9F3N3_9ACTN</name>
<evidence type="ECO:0000313" key="4">
    <source>
        <dbReference type="Proteomes" id="UP000516957"/>
    </source>
</evidence>
<dbReference type="Proteomes" id="UP000516957">
    <property type="component" value="Unassembled WGS sequence"/>
</dbReference>
<reference evidence="3 4" key="1">
    <citation type="submission" date="2020-07" db="EMBL/GenBank/DDBJ databases">
        <title>Sequencing the genomes of 1000 actinobacteria strains.</title>
        <authorList>
            <person name="Klenk H.-P."/>
        </authorList>
    </citation>
    <scope>NUCLEOTIDE SEQUENCE [LARGE SCALE GENOMIC DNA]</scope>
    <source>
        <strain evidence="3 4">DSM 18965</strain>
    </source>
</reference>
<comment type="caution">
    <text evidence="3">The sequence shown here is derived from an EMBL/GenBank/DDBJ whole genome shotgun (WGS) entry which is preliminary data.</text>
</comment>
<evidence type="ECO:0000313" key="3">
    <source>
        <dbReference type="EMBL" id="NYD59010.1"/>
    </source>
</evidence>
<protein>
    <recommendedName>
        <fullName evidence="2">DUF222 domain-containing protein</fullName>
    </recommendedName>
</protein>